<comment type="function">
    <text evidence="6">Component of the sequence-specific heterotrimeric transcription factor (NF-Y) which specifically recognizes a 5'-CCAAT-3' box motif found in the promoters of its target genes.</text>
</comment>
<keyword evidence="8" id="KW-1185">Reference proteome</keyword>
<sequence>MDAGRKNDFMKGIAFPPTGKPDGFGEALPNLSLVNLETDNTHQPAHSQPLNFQAFPYVSPAGPFYIGSDTSNMSHPMNHLQTMGMEKTTLLPLPTEQADEEPIYVNAKQYHAILRRRKRRKISGPEDETATIQKRQANMRPRGAGGRFISTNNPVDPSGCSTLSCPSTVPAKPSHLNILAGDDICSSGNGDNSGYGYNPQNFSG</sequence>
<comment type="caution">
    <text evidence="7">The sequence shown here is derived from an EMBL/GenBank/DDBJ whole genome shotgun (WGS) entry which is preliminary data.</text>
</comment>
<proteinExistence type="inferred from homology"/>
<evidence type="ECO:0000256" key="5">
    <source>
        <dbReference type="ARBA" id="ARBA00023242"/>
    </source>
</evidence>
<comment type="subcellular location">
    <subcellularLocation>
        <location evidence="1 6">Nucleus</location>
    </subcellularLocation>
</comment>
<name>A0A8J5WVF7_ZIZPA</name>
<keyword evidence="5 6" id="KW-0539">Nucleus</keyword>
<dbReference type="PANTHER" id="PTHR12632">
    <property type="entry name" value="TRANSCRIPTION FACTOR NF-Y ALPHA-RELATED"/>
    <property type="match status" value="1"/>
</dbReference>
<reference evidence="7" key="2">
    <citation type="submission" date="2021-02" db="EMBL/GenBank/DDBJ databases">
        <authorList>
            <person name="Kimball J.A."/>
            <person name="Haas M.W."/>
            <person name="Macchietto M."/>
            <person name="Kono T."/>
            <person name="Duquette J."/>
            <person name="Shao M."/>
        </authorList>
    </citation>
    <scope>NUCLEOTIDE SEQUENCE</scope>
    <source>
        <tissue evidence="7">Fresh leaf tissue</tissue>
    </source>
</reference>
<keyword evidence="4 6" id="KW-0804">Transcription</keyword>
<dbReference type="InterPro" id="IPR001289">
    <property type="entry name" value="NFYA"/>
</dbReference>
<gene>
    <name evidence="7" type="ORF">GUJ93_ZPchr0012g21270</name>
</gene>
<evidence type="ECO:0000256" key="4">
    <source>
        <dbReference type="ARBA" id="ARBA00023163"/>
    </source>
</evidence>
<dbReference type="SMART" id="SM00521">
    <property type="entry name" value="CBF"/>
    <property type="match status" value="1"/>
</dbReference>
<keyword evidence="2 6" id="KW-0805">Transcription regulation</keyword>
<organism evidence="7 8">
    <name type="scientific">Zizania palustris</name>
    <name type="common">Northern wild rice</name>
    <dbReference type="NCBI Taxonomy" id="103762"/>
    <lineage>
        <taxon>Eukaryota</taxon>
        <taxon>Viridiplantae</taxon>
        <taxon>Streptophyta</taxon>
        <taxon>Embryophyta</taxon>
        <taxon>Tracheophyta</taxon>
        <taxon>Spermatophyta</taxon>
        <taxon>Magnoliopsida</taxon>
        <taxon>Liliopsida</taxon>
        <taxon>Poales</taxon>
        <taxon>Poaceae</taxon>
        <taxon>BOP clade</taxon>
        <taxon>Oryzoideae</taxon>
        <taxon>Oryzeae</taxon>
        <taxon>Zizaniinae</taxon>
        <taxon>Zizania</taxon>
    </lineage>
</organism>
<dbReference type="EMBL" id="JAAALK010000080">
    <property type="protein sequence ID" value="KAG8095612.1"/>
    <property type="molecule type" value="Genomic_DNA"/>
</dbReference>
<dbReference type="GO" id="GO:0003700">
    <property type="term" value="F:DNA-binding transcription factor activity"/>
    <property type="evidence" value="ECO:0007669"/>
    <property type="project" value="UniProtKB-UniRule"/>
</dbReference>
<reference evidence="7" key="1">
    <citation type="journal article" date="2021" name="bioRxiv">
        <title>Whole Genome Assembly and Annotation of Northern Wild Rice, Zizania palustris L., Supports a Whole Genome Duplication in the Zizania Genus.</title>
        <authorList>
            <person name="Haas M."/>
            <person name="Kono T."/>
            <person name="Macchietto M."/>
            <person name="Millas R."/>
            <person name="McGilp L."/>
            <person name="Shao M."/>
            <person name="Duquette J."/>
            <person name="Hirsch C.N."/>
            <person name="Kimball J."/>
        </authorList>
    </citation>
    <scope>NUCLEOTIDE SEQUENCE</scope>
    <source>
        <tissue evidence="7">Fresh leaf tissue</tissue>
    </source>
</reference>
<dbReference type="OrthoDB" id="1097733at2759"/>
<evidence type="ECO:0000256" key="6">
    <source>
        <dbReference type="RuleBase" id="RU367155"/>
    </source>
</evidence>
<dbReference type="GO" id="GO:0005634">
    <property type="term" value="C:nucleus"/>
    <property type="evidence" value="ECO:0007669"/>
    <property type="project" value="UniProtKB-SubCell"/>
</dbReference>
<dbReference type="Pfam" id="PF02045">
    <property type="entry name" value="CBFB_NFYA"/>
    <property type="match status" value="1"/>
</dbReference>
<dbReference type="AlphaFoldDB" id="A0A8J5WVF7"/>
<accession>A0A8J5WVF7</accession>
<evidence type="ECO:0000256" key="3">
    <source>
        <dbReference type="ARBA" id="ARBA00023125"/>
    </source>
</evidence>
<dbReference type="PROSITE" id="PS51152">
    <property type="entry name" value="NFYA_HAP2_2"/>
    <property type="match status" value="1"/>
</dbReference>
<evidence type="ECO:0000256" key="2">
    <source>
        <dbReference type="ARBA" id="ARBA00023015"/>
    </source>
</evidence>
<comment type="subunit">
    <text evidence="6">Heterotrimer.</text>
</comment>
<comment type="similarity">
    <text evidence="6">Belongs to the NFYA/HAP2 subunit family.</text>
</comment>
<evidence type="ECO:0000256" key="1">
    <source>
        <dbReference type="ARBA" id="ARBA00004123"/>
    </source>
</evidence>
<dbReference type="GO" id="GO:0003677">
    <property type="term" value="F:DNA binding"/>
    <property type="evidence" value="ECO:0007669"/>
    <property type="project" value="UniProtKB-KW"/>
</dbReference>
<evidence type="ECO:0000313" key="8">
    <source>
        <dbReference type="Proteomes" id="UP000729402"/>
    </source>
</evidence>
<evidence type="ECO:0000313" key="7">
    <source>
        <dbReference type="EMBL" id="KAG8095612.1"/>
    </source>
</evidence>
<dbReference type="Proteomes" id="UP000729402">
    <property type="component" value="Unassembled WGS sequence"/>
</dbReference>
<keyword evidence="3 6" id="KW-0238">DNA-binding</keyword>
<protein>
    <recommendedName>
        <fullName evidence="6">Nuclear transcription factor Y subunit</fullName>
    </recommendedName>
</protein>